<organism evidence="9 10">
    <name type="scientific">Streptococcus suis</name>
    <dbReference type="NCBI Taxonomy" id="1307"/>
    <lineage>
        <taxon>Bacteria</taxon>
        <taxon>Bacillati</taxon>
        <taxon>Bacillota</taxon>
        <taxon>Bacilli</taxon>
        <taxon>Lactobacillales</taxon>
        <taxon>Streptococcaceae</taxon>
        <taxon>Streptococcus</taxon>
    </lineage>
</organism>
<keyword evidence="6 9" id="KW-0067">ATP-binding</keyword>
<dbReference type="CDD" id="cd03257">
    <property type="entry name" value="ABC_NikE_OppD_transporters"/>
    <property type="match status" value="1"/>
</dbReference>
<sequence>MNKETILQVENLNVTFHTYAGEVQAIRDVNFTLNKGETLAIVGESGSGKSVTTRTLMGLNAKNAHLSGKIHFKDKDLSELSESEWVKVRGNEIAMIFQDPMTSLDPTMTIGMQIAEPIILHEKVSKSEALKRALELMKKVGIPNAEEHIKDYPHQWSGGMRQRAVIAIALAANPEILIADEPTTALDVTIQAQILNLMKEIQSQTQSSIIFITHDLGVVAGMADRVAVMYAGKIVEVGTVEEVFYNPQHPYTWGLLNSMPTTETTSGSLESIPGTPPDLLNPPVGDAFAARNAYALDIDFEEQPPMFQISDSHYAATWLLDERAPEITPPLAILKRWEKWNSKKEKQ</sequence>
<evidence type="ECO:0000313" key="10">
    <source>
        <dbReference type="Proteomes" id="UP000483765"/>
    </source>
</evidence>
<dbReference type="Proteomes" id="UP000483765">
    <property type="component" value="Unassembled WGS sequence"/>
</dbReference>
<dbReference type="InterPro" id="IPR003593">
    <property type="entry name" value="AAA+_ATPase"/>
</dbReference>
<dbReference type="GO" id="GO:0005524">
    <property type="term" value="F:ATP binding"/>
    <property type="evidence" value="ECO:0007669"/>
    <property type="project" value="UniProtKB-KW"/>
</dbReference>
<evidence type="ECO:0000256" key="6">
    <source>
        <dbReference type="ARBA" id="ARBA00022840"/>
    </source>
</evidence>
<dbReference type="PANTHER" id="PTHR43297:SF2">
    <property type="entry name" value="DIPEPTIDE TRANSPORT ATP-BINDING PROTEIN DPPD"/>
    <property type="match status" value="1"/>
</dbReference>
<dbReference type="PROSITE" id="PS50893">
    <property type="entry name" value="ABC_TRANSPORTER_2"/>
    <property type="match status" value="1"/>
</dbReference>
<accession>A0A6L8N017</accession>
<evidence type="ECO:0000313" key="9">
    <source>
        <dbReference type="EMBL" id="MYN70619.1"/>
    </source>
</evidence>
<feature type="domain" description="ABC transporter" evidence="8">
    <location>
        <begin position="7"/>
        <end position="256"/>
    </location>
</feature>
<dbReference type="FunFam" id="3.40.50.300:FF:000016">
    <property type="entry name" value="Oligopeptide ABC transporter ATP-binding component"/>
    <property type="match status" value="1"/>
</dbReference>
<keyword evidence="7" id="KW-0472">Membrane</keyword>
<dbReference type="InterPro" id="IPR027417">
    <property type="entry name" value="P-loop_NTPase"/>
</dbReference>
<dbReference type="PANTHER" id="PTHR43297">
    <property type="entry name" value="OLIGOPEPTIDE TRANSPORT ATP-BINDING PROTEIN APPD"/>
    <property type="match status" value="1"/>
</dbReference>
<dbReference type="GO" id="GO:0016887">
    <property type="term" value="F:ATP hydrolysis activity"/>
    <property type="evidence" value="ECO:0007669"/>
    <property type="project" value="InterPro"/>
</dbReference>
<dbReference type="InterPro" id="IPR003439">
    <property type="entry name" value="ABC_transporter-like_ATP-bd"/>
</dbReference>
<dbReference type="Pfam" id="PF00005">
    <property type="entry name" value="ABC_tran"/>
    <property type="match status" value="1"/>
</dbReference>
<evidence type="ECO:0000256" key="7">
    <source>
        <dbReference type="ARBA" id="ARBA00023136"/>
    </source>
</evidence>
<dbReference type="InterPro" id="IPR013563">
    <property type="entry name" value="Oligopep_ABC_C"/>
</dbReference>
<evidence type="ECO:0000259" key="8">
    <source>
        <dbReference type="PROSITE" id="PS50893"/>
    </source>
</evidence>
<keyword evidence="5" id="KW-0547">Nucleotide-binding</keyword>
<evidence type="ECO:0000256" key="5">
    <source>
        <dbReference type="ARBA" id="ARBA00022741"/>
    </source>
</evidence>
<proteinExistence type="inferred from homology"/>
<dbReference type="Pfam" id="PF08352">
    <property type="entry name" value="oligo_HPY"/>
    <property type="match status" value="1"/>
</dbReference>
<dbReference type="InterPro" id="IPR050388">
    <property type="entry name" value="ABC_Ni/Peptide_Import"/>
</dbReference>
<name>A0A6L8N017_STRSU</name>
<dbReference type="GeneID" id="78827600"/>
<keyword evidence="3" id="KW-0813">Transport</keyword>
<dbReference type="GO" id="GO:0015833">
    <property type="term" value="P:peptide transport"/>
    <property type="evidence" value="ECO:0007669"/>
    <property type="project" value="InterPro"/>
</dbReference>
<evidence type="ECO:0000256" key="1">
    <source>
        <dbReference type="ARBA" id="ARBA00004202"/>
    </source>
</evidence>
<gene>
    <name evidence="9" type="ORF">GLP18_10445</name>
</gene>
<comment type="caution">
    <text evidence="9">The sequence shown here is derived from an EMBL/GenBank/DDBJ whole genome shotgun (WGS) entry which is preliminary data.</text>
</comment>
<evidence type="ECO:0000256" key="4">
    <source>
        <dbReference type="ARBA" id="ARBA00022475"/>
    </source>
</evidence>
<dbReference type="SUPFAM" id="SSF52540">
    <property type="entry name" value="P-loop containing nucleoside triphosphate hydrolases"/>
    <property type="match status" value="1"/>
</dbReference>
<dbReference type="RefSeq" id="WP_160864617.1">
    <property type="nucleotide sequence ID" value="NZ_WNXH01000022.1"/>
</dbReference>
<reference evidence="9 10" key="1">
    <citation type="submission" date="2019-11" db="EMBL/GenBank/DDBJ databases">
        <title>Divergent Streptococcus suis from cattle.</title>
        <authorList>
            <person name="Williamson C."/>
        </authorList>
    </citation>
    <scope>NUCLEOTIDE SEQUENCE [LARGE SCALE GENOMIC DNA]</scope>
    <source>
        <strain evidence="9 10">10-36905</strain>
    </source>
</reference>
<protein>
    <submittedName>
        <fullName evidence="9">ATP-binding cassette domain-containing protein</fullName>
    </submittedName>
</protein>
<evidence type="ECO:0000256" key="3">
    <source>
        <dbReference type="ARBA" id="ARBA00022448"/>
    </source>
</evidence>
<dbReference type="SMART" id="SM00382">
    <property type="entry name" value="AAA"/>
    <property type="match status" value="1"/>
</dbReference>
<dbReference type="Gene3D" id="3.40.50.300">
    <property type="entry name" value="P-loop containing nucleotide triphosphate hydrolases"/>
    <property type="match status" value="1"/>
</dbReference>
<comment type="subcellular location">
    <subcellularLocation>
        <location evidence="1">Cell membrane</location>
        <topology evidence="1">Peripheral membrane protein</topology>
    </subcellularLocation>
</comment>
<dbReference type="NCBIfam" id="TIGR01727">
    <property type="entry name" value="oligo_HPY"/>
    <property type="match status" value="1"/>
</dbReference>
<dbReference type="AlphaFoldDB" id="A0A6L8N017"/>
<comment type="similarity">
    <text evidence="2">Belongs to the ABC transporter superfamily.</text>
</comment>
<evidence type="ECO:0000256" key="2">
    <source>
        <dbReference type="ARBA" id="ARBA00005417"/>
    </source>
</evidence>
<keyword evidence="4" id="KW-1003">Cell membrane</keyword>
<dbReference type="GO" id="GO:0005886">
    <property type="term" value="C:plasma membrane"/>
    <property type="evidence" value="ECO:0007669"/>
    <property type="project" value="UniProtKB-SubCell"/>
</dbReference>
<dbReference type="EMBL" id="WNXH01000022">
    <property type="protein sequence ID" value="MYN70619.1"/>
    <property type="molecule type" value="Genomic_DNA"/>
</dbReference>